<reference evidence="2" key="1">
    <citation type="journal article" date="2018" name="BMC Genomics">
        <title>Comparative genomics of the wheat fungal pathogen Pyrenophora tritici-repentis reveals chromosomal variations and genome plasticity.</title>
        <authorList>
            <person name="Moolhuijzen P."/>
            <person name="See P.T."/>
            <person name="Hane J.K."/>
            <person name="Shi G."/>
            <person name="Liu Z."/>
            <person name="Oliver R.P."/>
            <person name="Moffat C.S."/>
        </authorList>
    </citation>
    <scope>NUCLEOTIDE SEQUENCE [LARGE SCALE GENOMIC DNA]</scope>
    <source>
        <strain evidence="2">M4</strain>
    </source>
</reference>
<name>A0A834RPS8_9PLEO</name>
<dbReference type="KEGG" id="ptrr:6344888"/>
<feature type="region of interest" description="Disordered" evidence="1">
    <location>
        <begin position="57"/>
        <end position="101"/>
    </location>
</feature>
<feature type="compositionally biased region" description="Low complexity" evidence="1">
    <location>
        <begin position="11"/>
        <end position="22"/>
    </location>
</feature>
<feature type="region of interest" description="Disordered" evidence="1">
    <location>
        <begin position="1"/>
        <end position="36"/>
    </location>
</feature>
<dbReference type="RefSeq" id="XP_065959477.1">
    <property type="nucleotide sequence ID" value="XM_066104913.1"/>
</dbReference>
<protein>
    <submittedName>
        <fullName evidence="2">Uncharacterized protein</fullName>
    </submittedName>
</protein>
<dbReference type="AlphaFoldDB" id="A0A834RPS8"/>
<evidence type="ECO:0000313" key="3">
    <source>
        <dbReference type="Proteomes" id="UP000245464"/>
    </source>
</evidence>
<comment type="caution">
    <text evidence="2">The sequence shown here is derived from an EMBL/GenBank/DDBJ whole genome shotgun (WGS) entry which is preliminary data.</text>
</comment>
<evidence type="ECO:0000256" key="1">
    <source>
        <dbReference type="SAM" id="MobiDB-lite"/>
    </source>
</evidence>
<accession>A0A834RPS8</accession>
<dbReference type="Proteomes" id="UP000245464">
    <property type="component" value="Chromosome 10"/>
</dbReference>
<organism evidence="2 3">
    <name type="scientific">Pyrenophora tritici-repentis</name>
    <dbReference type="NCBI Taxonomy" id="45151"/>
    <lineage>
        <taxon>Eukaryota</taxon>
        <taxon>Fungi</taxon>
        <taxon>Dikarya</taxon>
        <taxon>Ascomycota</taxon>
        <taxon>Pezizomycotina</taxon>
        <taxon>Dothideomycetes</taxon>
        <taxon>Pleosporomycetidae</taxon>
        <taxon>Pleosporales</taxon>
        <taxon>Pleosporineae</taxon>
        <taxon>Pleosporaceae</taxon>
        <taxon>Pyrenophora</taxon>
    </lineage>
</organism>
<dbReference type="GeneID" id="6344888"/>
<gene>
    <name evidence="2" type="ORF">PtrM4_051460</name>
</gene>
<dbReference type="EMBL" id="NQIK02000010">
    <property type="protein sequence ID" value="KAF7565712.1"/>
    <property type="molecule type" value="Genomic_DNA"/>
</dbReference>
<proteinExistence type="predicted"/>
<feature type="compositionally biased region" description="Polar residues" evidence="1">
    <location>
        <begin position="62"/>
        <end position="71"/>
    </location>
</feature>
<evidence type="ECO:0000313" key="2">
    <source>
        <dbReference type="EMBL" id="KAF7565712.1"/>
    </source>
</evidence>
<sequence length="101" mass="10835">MTQAISKSESQQHQQQLQHQRQASGEKCVQERNASASASAGLNLNLFGALSGAFSSKKTKTTHNNADGSSVTHEESHDKGSLLPFPLVPSHQPQKNGRELG</sequence>